<evidence type="ECO:0000313" key="1">
    <source>
        <dbReference type="EMBL" id="AEI95622.1"/>
    </source>
</evidence>
<proteinExistence type="predicted"/>
<organism evidence="1 2">
    <name type="scientific">Roseobacter litoralis (strain ATCC 49566 / DSM 6996 / JCM 21268 / NBRC 15278 / OCh 149)</name>
    <dbReference type="NCBI Taxonomy" id="391595"/>
    <lineage>
        <taxon>Bacteria</taxon>
        <taxon>Pseudomonadati</taxon>
        <taxon>Pseudomonadota</taxon>
        <taxon>Alphaproteobacteria</taxon>
        <taxon>Rhodobacterales</taxon>
        <taxon>Roseobacteraceae</taxon>
        <taxon>Roseobacter</taxon>
    </lineage>
</organism>
<dbReference type="KEGG" id="rli:RLO149_c037070"/>
<sequence>MPEHRAEAAHVVRSPVEMIAITPSVGENRLVSDLHGELVGSLGMAAKAQVHPQLTDLAITAQKAVIDGF</sequence>
<dbReference type="Proteomes" id="UP000001353">
    <property type="component" value="Chromosome"/>
</dbReference>
<dbReference type="AlphaFoldDB" id="F7ZBP0"/>
<evidence type="ECO:0000313" key="2">
    <source>
        <dbReference type="Proteomes" id="UP000001353"/>
    </source>
</evidence>
<dbReference type="HOGENOM" id="CLU_2773339_0_0_5"/>
<protein>
    <submittedName>
        <fullName evidence="1">Uncharacterized protein</fullName>
    </submittedName>
</protein>
<reference evidence="1 2" key="1">
    <citation type="journal article" date="2011" name="BMC Genomics">
        <title>Comparative genome analysis and genome-guided physiological analysis of Roseobacter litoralis.</title>
        <authorList>
            <person name="Kalhoefer D."/>
            <person name="Thole S."/>
            <person name="Voget S."/>
            <person name="Lehmann R."/>
            <person name="Liesegang H."/>
            <person name="Wollher A."/>
            <person name="Daniel R."/>
            <person name="Simon M."/>
            <person name="Brinkhoff T."/>
        </authorList>
    </citation>
    <scope>NUCLEOTIDE SEQUENCE [LARGE SCALE GENOMIC DNA]</scope>
    <source>
        <strain evidence="2">ATCC 49566 / DSM 6996 / JCM 21268 / NBRC 15278 / OCh 149</strain>
    </source>
</reference>
<accession>F7ZBP0</accession>
<name>F7ZBP0_ROSLO</name>
<gene>
    <name evidence="1" type="ordered locus">RLO149_c037070</name>
</gene>
<dbReference type="EMBL" id="CP002623">
    <property type="protein sequence ID" value="AEI95622.1"/>
    <property type="molecule type" value="Genomic_DNA"/>
</dbReference>
<keyword evidence="2" id="KW-1185">Reference proteome</keyword>